<keyword evidence="2" id="KW-1185">Reference proteome</keyword>
<evidence type="ECO:0000313" key="1">
    <source>
        <dbReference type="EMBL" id="CAG8485457.1"/>
    </source>
</evidence>
<gene>
    <name evidence="1" type="ORF">SCALOS_LOCUS2612</name>
</gene>
<feature type="non-terminal residue" evidence="1">
    <location>
        <position position="1"/>
    </location>
</feature>
<organism evidence="1 2">
    <name type="scientific">Scutellospora calospora</name>
    <dbReference type="NCBI Taxonomy" id="85575"/>
    <lineage>
        <taxon>Eukaryota</taxon>
        <taxon>Fungi</taxon>
        <taxon>Fungi incertae sedis</taxon>
        <taxon>Mucoromycota</taxon>
        <taxon>Glomeromycotina</taxon>
        <taxon>Glomeromycetes</taxon>
        <taxon>Diversisporales</taxon>
        <taxon>Gigasporaceae</taxon>
        <taxon>Scutellospora</taxon>
    </lineage>
</organism>
<proteinExistence type="predicted"/>
<accession>A0ACA9KPK6</accession>
<comment type="caution">
    <text evidence="1">The sequence shown here is derived from an EMBL/GenBank/DDBJ whole genome shotgun (WGS) entry which is preliminary data.</text>
</comment>
<reference evidence="1" key="1">
    <citation type="submission" date="2021-06" db="EMBL/GenBank/DDBJ databases">
        <authorList>
            <person name="Kallberg Y."/>
            <person name="Tangrot J."/>
            <person name="Rosling A."/>
        </authorList>
    </citation>
    <scope>NUCLEOTIDE SEQUENCE</scope>
    <source>
        <strain evidence="1">AU212A</strain>
    </source>
</reference>
<sequence>WITSPKPPLKLYLCDWVQDNLLQYGVILQRSKLGQAYLFENGIILKKEDKLELDKIPFTEDSSTFGIPLKDFKNSKNQHSKTIYCQIIFQTVKITFDLQEIKYLKEFLNAKSFELSNNDSSKNLCKLFGYLLPRTFTLGGVLSKEYILNNNPTDFSTLQLLNKENVPDTPQKIVQLLETWNNKYEDVNTSFFNNK</sequence>
<dbReference type="EMBL" id="CAJVPM010002376">
    <property type="protein sequence ID" value="CAG8485457.1"/>
    <property type="molecule type" value="Genomic_DNA"/>
</dbReference>
<protein>
    <submittedName>
        <fullName evidence="1">711_t:CDS:1</fullName>
    </submittedName>
</protein>
<dbReference type="Proteomes" id="UP000789860">
    <property type="component" value="Unassembled WGS sequence"/>
</dbReference>
<evidence type="ECO:0000313" key="2">
    <source>
        <dbReference type="Proteomes" id="UP000789860"/>
    </source>
</evidence>
<name>A0ACA9KPK6_9GLOM</name>